<comment type="subcellular location">
    <subcellularLocation>
        <location evidence="1">Cell membrane</location>
        <topology evidence="1">Multi-pass membrane protein</topology>
    </subcellularLocation>
</comment>
<evidence type="ECO:0000256" key="3">
    <source>
        <dbReference type="ARBA" id="ARBA00022475"/>
    </source>
</evidence>
<organism evidence="9 10">
    <name type="scientific">Thermatribacter velox</name>
    <dbReference type="NCBI Taxonomy" id="3039681"/>
    <lineage>
        <taxon>Bacteria</taxon>
        <taxon>Pseudomonadati</taxon>
        <taxon>Atribacterota</taxon>
        <taxon>Atribacteria</taxon>
        <taxon>Atribacterales</taxon>
        <taxon>Thermatribacteraceae</taxon>
        <taxon>Thermatribacter</taxon>
    </lineage>
</organism>
<feature type="transmembrane region" description="Helical" evidence="8">
    <location>
        <begin position="184"/>
        <end position="211"/>
    </location>
</feature>
<evidence type="ECO:0000313" key="9">
    <source>
        <dbReference type="EMBL" id="WZL75752.1"/>
    </source>
</evidence>
<gene>
    <name evidence="9" type="ORF">QBE54_09200</name>
</gene>
<evidence type="ECO:0000256" key="1">
    <source>
        <dbReference type="ARBA" id="ARBA00004651"/>
    </source>
</evidence>
<evidence type="ECO:0000256" key="6">
    <source>
        <dbReference type="ARBA" id="ARBA00022989"/>
    </source>
</evidence>
<keyword evidence="7 8" id="KW-0472">Membrane</keyword>
<dbReference type="Proteomes" id="UP001461341">
    <property type="component" value="Chromosome"/>
</dbReference>
<evidence type="ECO:0000256" key="2">
    <source>
        <dbReference type="ARBA" id="ARBA00022448"/>
    </source>
</evidence>
<keyword evidence="4" id="KW-0997">Cell inner membrane</keyword>
<dbReference type="RefSeq" id="WP_369017902.1">
    <property type="nucleotide sequence ID" value="NZ_CP121689.1"/>
</dbReference>
<feature type="transmembrane region" description="Helical" evidence="8">
    <location>
        <begin position="242"/>
        <end position="264"/>
    </location>
</feature>
<evidence type="ECO:0000256" key="7">
    <source>
        <dbReference type="ARBA" id="ARBA00023136"/>
    </source>
</evidence>
<name>A0ABZ2YAY1_9BACT</name>
<protein>
    <submittedName>
        <fullName evidence="9">ABC transporter permease</fullName>
    </submittedName>
</protein>
<accession>A0ABZ2YAY1</accession>
<evidence type="ECO:0000256" key="4">
    <source>
        <dbReference type="ARBA" id="ARBA00022519"/>
    </source>
</evidence>
<reference evidence="9 10" key="1">
    <citation type="submission" date="2023-03" db="EMBL/GenBank/DDBJ databases">
        <title>Novel Species.</title>
        <authorList>
            <person name="Ma S."/>
        </authorList>
    </citation>
    <scope>NUCLEOTIDE SEQUENCE [LARGE SCALE GENOMIC DNA]</scope>
    <source>
        <strain evidence="9 10">B11</strain>
    </source>
</reference>
<dbReference type="InterPro" id="IPR001851">
    <property type="entry name" value="ABC_transp_permease"/>
</dbReference>
<dbReference type="PANTHER" id="PTHR32196:SF21">
    <property type="entry name" value="ABC TRANSPORTER PERMEASE PROTEIN YPHD-RELATED"/>
    <property type="match status" value="1"/>
</dbReference>
<dbReference type="Pfam" id="PF02653">
    <property type="entry name" value="BPD_transp_2"/>
    <property type="match status" value="1"/>
</dbReference>
<feature type="transmembrane region" description="Helical" evidence="8">
    <location>
        <begin position="154"/>
        <end position="178"/>
    </location>
</feature>
<feature type="transmembrane region" description="Helical" evidence="8">
    <location>
        <begin position="120"/>
        <end position="147"/>
    </location>
</feature>
<evidence type="ECO:0000256" key="5">
    <source>
        <dbReference type="ARBA" id="ARBA00022692"/>
    </source>
</evidence>
<feature type="transmembrane region" description="Helical" evidence="8">
    <location>
        <begin position="276"/>
        <end position="307"/>
    </location>
</feature>
<proteinExistence type="predicted"/>
<feature type="transmembrane region" description="Helical" evidence="8">
    <location>
        <begin position="34"/>
        <end position="51"/>
    </location>
</feature>
<feature type="transmembrane region" description="Helical" evidence="8">
    <location>
        <begin position="327"/>
        <end position="346"/>
    </location>
</feature>
<feature type="transmembrane region" description="Helical" evidence="8">
    <location>
        <begin position="72"/>
        <end position="100"/>
    </location>
</feature>
<keyword evidence="5 8" id="KW-0812">Transmembrane</keyword>
<keyword evidence="10" id="KW-1185">Reference proteome</keyword>
<dbReference type="PANTHER" id="PTHR32196">
    <property type="entry name" value="ABC TRANSPORTER PERMEASE PROTEIN YPHD-RELATED-RELATED"/>
    <property type="match status" value="1"/>
</dbReference>
<dbReference type="EMBL" id="CP121689">
    <property type="protein sequence ID" value="WZL75752.1"/>
    <property type="molecule type" value="Genomic_DNA"/>
</dbReference>
<dbReference type="CDD" id="cd06579">
    <property type="entry name" value="TM_PBP1_transp_AraH_like"/>
    <property type="match status" value="1"/>
</dbReference>
<keyword evidence="2" id="KW-0813">Transport</keyword>
<keyword evidence="3" id="KW-1003">Cell membrane</keyword>
<evidence type="ECO:0000313" key="10">
    <source>
        <dbReference type="Proteomes" id="UP001461341"/>
    </source>
</evidence>
<sequence length="369" mass="39166">MKSNSVNNQQKASKFGRMDSGAFSVGALKVDSNILRLLLIAVAIFLVMGLLRPHTFLTLRNFRSMSYQFPELGVLSVAMMLTMLTGGIDLSVVGTANLAGILAAKLMTTALPPGTGGSQVALVIMGAILIALGTGILCGLFNGFLVARVGIPPILATLGTMQLYTGIAMVITKGYAVLGYPEQFLFIGNGVVGIFPVPLILFAAVAVVFAIVLNKTAFGFQVFMLGTNATAARFSGINNTLVLLKTYLISGFLAGLAGIIVIARTNSAKADYGTSYVLQAVLVSILGGVNPSGGFGTVSGLVLAILSLQFLSSGFNMLRFSNFFKEFTWGFVLILVMVINYLSVTYQNRRRLARQKRMVAATDNLVDDE</sequence>
<evidence type="ECO:0000256" key="8">
    <source>
        <dbReference type="SAM" id="Phobius"/>
    </source>
</evidence>
<keyword evidence="6 8" id="KW-1133">Transmembrane helix</keyword>